<name>L7LR28_RHIPC</name>
<feature type="chain" id="PRO_5003980107" evidence="1">
    <location>
        <begin position="25"/>
        <end position="159"/>
    </location>
</feature>
<feature type="signal peptide" evidence="1">
    <location>
        <begin position="1"/>
        <end position="24"/>
    </location>
</feature>
<evidence type="ECO:0000256" key="1">
    <source>
        <dbReference type="SAM" id="SignalP"/>
    </source>
</evidence>
<dbReference type="Gene3D" id="2.10.25.10">
    <property type="entry name" value="Laminin"/>
    <property type="match status" value="1"/>
</dbReference>
<accession>L7LR28</accession>
<reference evidence="3" key="1">
    <citation type="submission" date="2012-11" db="EMBL/GenBank/DDBJ databases">
        <authorList>
            <person name="Lucero-Rivera Y.E."/>
            <person name="Tovar-Ramirez D."/>
        </authorList>
    </citation>
    <scope>NUCLEOTIDE SEQUENCE</scope>
    <source>
        <tissue evidence="3">Salivary gland</tissue>
    </source>
</reference>
<dbReference type="InterPro" id="IPR002919">
    <property type="entry name" value="TIL_dom"/>
</dbReference>
<keyword evidence="1" id="KW-0732">Signal</keyword>
<proteinExistence type="evidence at transcript level"/>
<evidence type="ECO:0000313" key="3">
    <source>
        <dbReference type="EMBL" id="JAA53982.1"/>
    </source>
</evidence>
<reference evidence="3" key="2">
    <citation type="journal article" date="2015" name="J. Proteomics">
        <title>Sexual differences in the sialomes of the zebra tick, Rhipicephalus pulchellus.</title>
        <authorList>
            <person name="Tan A.W."/>
            <person name="Francischetti I.M."/>
            <person name="Slovak M."/>
            <person name="Kini R.M."/>
            <person name="Ribeiro J.M."/>
        </authorList>
    </citation>
    <scope>NUCLEOTIDE SEQUENCE</scope>
    <source>
        <tissue evidence="3">Salivary gland</tissue>
    </source>
</reference>
<dbReference type="Pfam" id="PF01826">
    <property type="entry name" value="TIL"/>
    <property type="match status" value="1"/>
</dbReference>
<sequence length="159" mass="17349">MCTVATLNIIVLFFTSAIALIVRATESPAPNLPVTRGGEPNDGLRSNAVLPAGGLPKPALTGNELVPGGGLPSTAKNVCGPFQRYKGCHGNKRKYCGDRSCKNRFDLRRQCSRKCVPGCYCRSGLYRNNDGSCVSFFRCGRWIKSLKEKFQTIFKGRAE</sequence>
<dbReference type="AlphaFoldDB" id="L7LR28"/>
<dbReference type="EMBL" id="GACK01011052">
    <property type="protein sequence ID" value="JAA53982.1"/>
    <property type="molecule type" value="mRNA"/>
</dbReference>
<protein>
    <submittedName>
        <fullName evidence="3">Putative monotil peptide</fullName>
    </submittedName>
</protein>
<organism evidence="3">
    <name type="scientific">Rhipicephalus pulchellus</name>
    <name type="common">Yellow backed tick</name>
    <name type="synonym">Dermacentor pulchellus</name>
    <dbReference type="NCBI Taxonomy" id="72859"/>
    <lineage>
        <taxon>Eukaryota</taxon>
        <taxon>Metazoa</taxon>
        <taxon>Ecdysozoa</taxon>
        <taxon>Arthropoda</taxon>
        <taxon>Chelicerata</taxon>
        <taxon>Arachnida</taxon>
        <taxon>Acari</taxon>
        <taxon>Parasitiformes</taxon>
        <taxon>Ixodida</taxon>
        <taxon>Ixodoidea</taxon>
        <taxon>Ixodidae</taxon>
        <taxon>Rhipicephalinae</taxon>
        <taxon>Rhipicephalus</taxon>
        <taxon>Rhipicephalus</taxon>
    </lineage>
</organism>
<dbReference type="CDD" id="cd19941">
    <property type="entry name" value="TIL"/>
    <property type="match status" value="1"/>
</dbReference>
<evidence type="ECO:0000259" key="2">
    <source>
        <dbReference type="Pfam" id="PF01826"/>
    </source>
</evidence>
<dbReference type="InterPro" id="IPR036084">
    <property type="entry name" value="Ser_inhib-like_sf"/>
</dbReference>
<dbReference type="SUPFAM" id="SSF57567">
    <property type="entry name" value="Serine protease inhibitors"/>
    <property type="match status" value="1"/>
</dbReference>
<feature type="domain" description="TIL" evidence="2">
    <location>
        <begin position="79"/>
        <end position="139"/>
    </location>
</feature>